<dbReference type="EMBL" id="JAIRBM010000018">
    <property type="protein sequence ID" value="MBZ6078406.1"/>
    <property type="molecule type" value="Genomic_DNA"/>
</dbReference>
<sequence length="61" mass="7020">MPRLRPRYRQLNALGEPMDHSCDIDPVQLHRQHADALTDRAVGLKKLADAWQPLYQSLTPD</sequence>
<evidence type="ECO:0000313" key="2">
    <source>
        <dbReference type="Proteomes" id="UP000704176"/>
    </source>
</evidence>
<gene>
    <name evidence="1" type="ORF">K9B37_19290</name>
</gene>
<name>A0ABS7VTE1_9HYPH</name>
<comment type="caution">
    <text evidence="1">The sequence shown here is derived from an EMBL/GenBank/DDBJ whole genome shotgun (WGS) entry which is preliminary data.</text>
</comment>
<protein>
    <submittedName>
        <fullName evidence="1">Uncharacterized protein</fullName>
    </submittedName>
</protein>
<organism evidence="1 2">
    <name type="scientific">Microvirga puerhi</name>
    <dbReference type="NCBI Taxonomy" id="2876078"/>
    <lineage>
        <taxon>Bacteria</taxon>
        <taxon>Pseudomonadati</taxon>
        <taxon>Pseudomonadota</taxon>
        <taxon>Alphaproteobacteria</taxon>
        <taxon>Hyphomicrobiales</taxon>
        <taxon>Methylobacteriaceae</taxon>
        <taxon>Microvirga</taxon>
    </lineage>
</organism>
<evidence type="ECO:0000313" key="1">
    <source>
        <dbReference type="EMBL" id="MBZ6078406.1"/>
    </source>
</evidence>
<accession>A0ABS7VTE1</accession>
<reference evidence="1 2" key="1">
    <citation type="submission" date="2021-09" db="EMBL/GenBank/DDBJ databases">
        <title>The complete genome sequence of a new microorganism.</title>
        <authorList>
            <person name="Zi Z."/>
        </authorList>
    </citation>
    <scope>NUCLEOTIDE SEQUENCE [LARGE SCALE GENOMIC DNA]</scope>
    <source>
        <strain evidence="1 2">WGZ8</strain>
    </source>
</reference>
<dbReference type="RefSeq" id="WP_224315159.1">
    <property type="nucleotide sequence ID" value="NZ_JAIRBM010000018.1"/>
</dbReference>
<dbReference type="Proteomes" id="UP000704176">
    <property type="component" value="Unassembled WGS sequence"/>
</dbReference>
<keyword evidence="2" id="KW-1185">Reference proteome</keyword>
<proteinExistence type="predicted"/>